<accession>A0A6A5RR76</accession>
<name>A0A6A5RR76_9PLEO</name>
<feature type="compositionally biased region" description="Polar residues" evidence="1">
    <location>
        <begin position="511"/>
        <end position="526"/>
    </location>
</feature>
<dbReference type="OrthoDB" id="3799287at2759"/>
<keyword evidence="3" id="KW-1185">Reference proteome</keyword>
<feature type="compositionally biased region" description="Basic and acidic residues" evidence="1">
    <location>
        <begin position="107"/>
        <end position="149"/>
    </location>
</feature>
<feature type="compositionally biased region" description="Low complexity" evidence="1">
    <location>
        <begin position="571"/>
        <end position="585"/>
    </location>
</feature>
<gene>
    <name evidence="2" type="ORF">M421DRAFT_418588</name>
</gene>
<protein>
    <submittedName>
        <fullName evidence="2">Uncharacterized protein</fullName>
    </submittedName>
</protein>
<organism evidence="2 3">
    <name type="scientific">Didymella exigua CBS 183.55</name>
    <dbReference type="NCBI Taxonomy" id="1150837"/>
    <lineage>
        <taxon>Eukaryota</taxon>
        <taxon>Fungi</taxon>
        <taxon>Dikarya</taxon>
        <taxon>Ascomycota</taxon>
        <taxon>Pezizomycotina</taxon>
        <taxon>Dothideomycetes</taxon>
        <taxon>Pleosporomycetidae</taxon>
        <taxon>Pleosporales</taxon>
        <taxon>Pleosporineae</taxon>
        <taxon>Didymellaceae</taxon>
        <taxon>Didymella</taxon>
    </lineage>
</organism>
<feature type="region of interest" description="Disordered" evidence="1">
    <location>
        <begin position="492"/>
        <end position="661"/>
    </location>
</feature>
<feature type="compositionally biased region" description="Basic and acidic residues" evidence="1">
    <location>
        <begin position="492"/>
        <end position="504"/>
    </location>
</feature>
<evidence type="ECO:0000313" key="2">
    <source>
        <dbReference type="EMBL" id="KAF1930272.1"/>
    </source>
</evidence>
<feature type="compositionally biased region" description="Pro residues" evidence="1">
    <location>
        <begin position="535"/>
        <end position="547"/>
    </location>
</feature>
<evidence type="ECO:0000313" key="3">
    <source>
        <dbReference type="Proteomes" id="UP000800082"/>
    </source>
</evidence>
<dbReference type="Proteomes" id="UP000800082">
    <property type="component" value="Unassembled WGS sequence"/>
</dbReference>
<evidence type="ECO:0000256" key="1">
    <source>
        <dbReference type="SAM" id="MobiDB-lite"/>
    </source>
</evidence>
<feature type="compositionally biased region" description="Low complexity" evidence="1">
    <location>
        <begin position="345"/>
        <end position="370"/>
    </location>
</feature>
<feature type="compositionally biased region" description="Basic and acidic residues" evidence="1">
    <location>
        <begin position="398"/>
        <end position="407"/>
    </location>
</feature>
<dbReference type="GeneID" id="54349508"/>
<feature type="region of interest" description="Disordered" evidence="1">
    <location>
        <begin position="107"/>
        <end position="370"/>
    </location>
</feature>
<proteinExistence type="predicted"/>
<feature type="region of interest" description="Disordered" evidence="1">
    <location>
        <begin position="398"/>
        <end position="477"/>
    </location>
</feature>
<reference evidence="2" key="1">
    <citation type="journal article" date="2020" name="Stud. Mycol.">
        <title>101 Dothideomycetes genomes: a test case for predicting lifestyles and emergence of pathogens.</title>
        <authorList>
            <person name="Haridas S."/>
            <person name="Albert R."/>
            <person name="Binder M."/>
            <person name="Bloem J."/>
            <person name="Labutti K."/>
            <person name="Salamov A."/>
            <person name="Andreopoulos B."/>
            <person name="Baker S."/>
            <person name="Barry K."/>
            <person name="Bills G."/>
            <person name="Bluhm B."/>
            <person name="Cannon C."/>
            <person name="Castanera R."/>
            <person name="Culley D."/>
            <person name="Daum C."/>
            <person name="Ezra D."/>
            <person name="Gonzalez J."/>
            <person name="Henrissat B."/>
            <person name="Kuo A."/>
            <person name="Liang C."/>
            <person name="Lipzen A."/>
            <person name="Lutzoni F."/>
            <person name="Magnuson J."/>
            <person name="Mondo S."/>
            <person name="Nolan M."/>
            <person name="Ohm R."/>
            <person name="Pangilinan J."/>
            <person name="Park H.-J."/>
            <person name="Ramirez L."/>
            <person name="Alfaro M."/>
            <person name="Sun H."/>
            <person name="Tritt A."/>
            <person name="Yoshinaga Y."/>
            <person name="Zwiers L.-H."/>
            <person name="Turgeon B."/>
            <person name="Goodwin S."/>
            <person name="Spatafora J."/>
            <person name="Crous P."/>
            <person name="Grigoriev I."/>
        </authorList>
    </citation>
    <scope>NUCLEOTIDE SEQUENCE</scope>
    <source>
        <strain evidence="2">CBS 183.55</strain>
    </source>
</reference>
<sequence>MLSALFFLPHTPPATQRLKAADSEDRQSSMCVFTFTYFECGHRGEDHIDTSTCKYFKRTGVHCQDDNPQHRLRPGGTTIEVKKSKEPGNCVKCFRVEQEAIARALDESKKTADEEEKRRQERERAEHEARRKQKRAADEERADNVEKARLAKGRQQFEQNEAEQKRKRDAKIRAAAAEKRRQEDADKKAKRDAKQKQEKQDADLAEKRRQQELAEAREQIAREDELEQERKRQEKVKKNAERKEAEHQESLRRLKEDADRKRAEDNKAERRRAAAEERRREESELERRQREINAQNVALEKAAQEAEEGEEDAEHAKRVAQMEADVKAAERELQRKLAQRRVVSETEPTSPTPTEQALPLSRLTSPSTRSSVDYGVVIGHHGPQELGHGMLGGRRIPLHESQKRPEPLKTPISPPIKRGPAAINRLGGTIDSSPYDYKIQQPSLVATPGMPTPDWRKNARPTSASRSIPTPEPTGATFELEARLAKRRAWEAEQEKLEAEKTEPDWEIVNQPANSSAIPTKPTSPALQAPTMSTSPPPTYPVVPPLAHPKLGFATPSPSPAISKPKPPVPVKRIPSTSSPSQMPSIPTPPPLPSLPTRLRIDSAAPSPQVGSKRGDDWDDDESEDEDRFGNDGAWDDKMTRKQFSAEDVFGEQRRKGWRME</sequence>
<feature type="compositionally biased region" description="Acidic residues" evidence="1">
    <location>
        <begin position="617"/>
        <end position="627"/>
    </location>
</feature>
<feature type="compositionally biased region" description="Basic and acidic residues" evidence="1">
    <location>
        <begin position="324"/>
        <end position="335"/>
    </location>
</feature>
<dbReference type="EMBL" id="ML978963">
    <property type="protein sequence ID" value="KAF1930272.1"/>
    <property type="molecule type" value="Genomic_DNA"/>
</dbReference>
<feature type="compositionally biased region" description="Basic and acidic residues" evidence="1">
    <location>
        <begin position="176"/>
        <end position="291"/>
    </location>
</feature>
<feature type="compositionally biased region" description="Basic and acidic residues" evidence="1">
    <location>
        <begin position="651"/>
        <end position="661"/>
    </location>
</feature>
<dbReference type="RefSeq" id="XP_033450520.1">
    <property type="nucleotide sequence ID" value="XM_033591840.1"/>
</dbReference>
<dbReference type="AlphaFoldDB" id="A0A6A5RR76"/>